<dbReference type="CDD" id="cd00037">
    <property type="entry name" value="CLECT"/>
    <property type="match status" value="1"/>
</dbReference>
<evidence type="ECO:0000259" key="2">
    <source>
        <dbReference type="PROSITE" id="PS50041"/>
    </source>
</evidence>
<dbReference type="SUPFAM" id="SSF56436">
    <property type="entry name" value="C-type lectin-like"/>
    <property type="match status" value="1"/>
</dbReference>
<name>A0ABM1NAV6_NICVS</name>
<dbReference type="PANTHER" id="PTHR22802:SF465">
    <property type="entry name" value="AT17652P-RELATED"/>
    <property type="match status" value="1"/>
</dbReference>
<dbReference type="RefSeq" id="XP_017783956.1">
    <property type="nucleotide sequence ID" value="XM_017928467.1"/>
</dbReference>
<proteinExistence type="predicted"/>
<dbReference type="InterPro" id="IPR016186">
    <property type="entry name" value="C-type_lectin-like/link_sf"/>
</dbReference>
<dbReference type="GeneID" id="108567792"/>
<evidence type="ECO:0000313" key="3">
    <source>
        <dbReference type="Proteomes" id="UP000695000"/>
    </source>
</evidence>
<dbReference type="InterPro" id="IPR016187">
    <property type="entry name" value="CTDL_fold"/>
</dbReference>
<evidence type="ECO:0000313" key="4">
    <source>
        <dbReference type="RefSeq" id="XP_017783956.1"/>
    </source>
</evidence>
<sequence length="161" mass="18633">MSRICVVLVLFIVCTQALSLAESRHKRQVTNQFRNKNYYVESLIKANFYNAFLFCQRLGMRLLTIDNNEEYDYILNILRTQIQFKPGSKLWTSGTDLAQEGTFHWMSTGFPVLINKWLPKQPDNGSGNENCICFWNNRGTIGFNDEQCTDVANFICESPKL</sequence>
<feature type="chain" id="PRO_5045113946" evidence="1">
    <location>
        <begin position="18"/>
        <end position="161"/>
    </location>
</feature>
<keyword evidence="3" id="KW-1185">Reference proteome</keyword>
<reference evidence="4" key="1">
    <citation type="submission" date="2025-08" db="UniProtKB">
        <authorList>
            <consortium name="RefSeq"/>
        </authorList>
    </citation>
    <scope>IDENTIFICATION</scope>
    <source>
        <tissue evidence="4">Whole Larva</tissue>
    </source>
</reference>
<keyword evidence="1" id="KW-0732">Signal</keyword>
<dbReference type="Gene3D" id="3.10.100.10">
    <property type="entry name" value="Mannose-Binding Protein A, subunit A"/>
    <property type="match status" value="1"/>
</dbReference>
<dbReference type="InterPro" id="IPR051004">
    <property type="entry name" value="DC-SIGN_domain-containing"/>
</dbReference>
<gene>
    <name evidence="4" type="primary">LOC108567792</name>
</gene>
<dbReference type="PANTHER" id="PTHR22802">
    <property type="entry name" value="C-TYPE LECTIN SUPERFAMILY MEMBER"/>
    <property type="match status" value="1"/>
</dbReference>
<dbReference type="Proteomes" id="UP000695000">
    <property type="component" value="Unplaced"/>
</dbReference>
<dbReference type="SMART" id="SM00034">
    <property type="entry name" value="CLECT"/>
    <property type="match status" value="1"/>
</dbReference>
<dbReference type="PROSITE" id="PS50041">
    <property type="entry name" value="C_TYPE_LECTIN_2"/>
    <property type="match status" value="1"/>
</dbReference>
<protein>
    <submittedName>
        <fullName evidence="4">C-type lectin 37Da-like</fullName>
    </submittedName>
</protein>
<dbReference type="InterPro" id="IPR001304">
    <property type="entry name" value="C-type_lectin-like"/>
</dbReference>
<organism evidence="3 4">
    <name type="scientific">Nicrophorus vespilloides</name>
    <name type="common">Boreal carrion beetle</name>
    <dbReference type="NCBI Taxonomy" id="110193"/>
    <lineage>
        <taxon>Eukaryota</taxon>
        <taxon>Metazoa</taxon>
        <taxon>Ecdysozoa</taxon>
        <taxon>Arthropoda</taxon>
        <taxon>Hexapoda</taxon>
        <taxon>Insecta</taxon>
        <taxon>Pterygota</taxon>
        <taxon>Neoptera</taxon>
        <taxon>Endopterygota</taxon>
        <taxon>Coleoptera</taxon>
        <taxon>Polyphaga</taxon>
        <taxon>Staphyliniformia</taxon>
        <taxon>Silphidae</taxon>
        <taxon>Nicrophorinae</taxon>
        <taxon>Nicrophorus</taxon>
    </lineage>
</organism>
<evidence type="ECO:0000256" key="1">
    <source>
        <dbReference type="SAM" id="SignalP"/>
    </source>
</evidence>
<accession>A0ABM1NAV6</accession>
<feature type="domain" description="C-type lectin" evidence="2">
    <location>
        <begin position="33"/>
        <end position="157"/>
    </location>
</feature>
<feature type="signal peptide" evidence="1">
    <location>
        <begin position="1"/>
        <end position="17"/>
    </location>
</feature>
<dbReference type="Pfam" id="PF00059">
    <property type="entry name" value="Lectin_C"/>
    <property type="match status" value="1"/>
</dbReference>